<evidence type="ECO:0000256" key="2">
    <source>
        <dbReference type="PROSITE-ProRule" id="PRU00708"/>
    </source>
</evidence>
<dbReference type="InterPro" id="IPR002885">
    <property type="entry name" value="PPR_rpt"/>
</dbReference>
<protein>
    <submittedName>
        <fullName evidence="3">Pentatricopeptide repeat-containing protein</fullName>
    </submittedName>
</protein>
<dbReference type="Pfam" id="PF01535">
    <property type="entry name" value="PPR"/>
    <property type="match status" value="1"/>
</dbReference>
<dbReference type="EMBL" id="JAUJYO010000020">
    <property type="protein sequence ID" value="KAK1285830.1"/>
    <property type="molecule type" value="Genomic_DNA"/>
</dbReference>
<evidence type="ECO:0000313" key="3">
    <source>
        <dbReference type="EMBL" id="KAK1285830.1"/>
    </source>
</evidence>
<dbReference type="InterPro" id="IPR046960">
    <property type="entry name" value="PPR_At4g14850-like_plant"/>
</dbReference>
<dbReference type="PANTHER" id="PTHR47926">
    <property type="entry name" value="PENTATRICOPEPTIDE REPEAT-CONTAINING PROTEIN"/>
    <property type="match status" value="1"/>
</dbReference>
<gene>
    <name evidence="3" type="primary">PCMP-E50</name>
    <name evidence="3" type="ORF">QJS10_CPB20g00160</name>
</gene>
<dbReference type="NCBIfam" id="TIGR00756">
    <property type="entry name" value="PPR"/>
    <property type="match status" value="1"/>
</dbReference>
<dbReference type="GO" id="GO:0009451">
    <property type="term" value="P:RNA modification"/>
    <property type="evidence" value="ECO:0007669"/>
    <property type="project" value="InterPro"/>
</dbReference>
<reference evidence="3" key="1">
    <citation type="journal article" date="2023" name="Nat. Commun.">
        <title>Diploid and tetraploid genomes of Acorus and the evolution of monocots.</title>
        <authorList>
            <person name="Ma L."/>
            <person name="Liu K.W."/>
            <person name="Li Z."/>
            <person name="Hsiao Y.Y."/>
            <person name="Qi Y."/>
            <person name="Fu T."/>
            <person name="Tang G.D."/>
            <person name="Zhang D."/>
            <person name="Sun W.H."/>
            <person name="Liu D.K."/>
            <person name="Li Y."/>
            <person name="Chen G.Z."/>
            <person name="Liu X.D."/>
            <person name="Liao X.Y."/>
            <person name="Jiang Y.T."/>
            <person name="Yu X."/>
            <person name="Hao Y."/>
            <person name="Huang J."/>
            <person name="Zhao X.W."/>
            <person name="Ke S."/>
            <person name="Chen Y.Y."/>
            <person name="Wu W.L."/>
            <person name="Hsu J.L."/>
            <person name="Lin Y.F."/>
            <person name="Huang M.D."/>
            <person name="Li C.Y."/>
            <person name="Huang L."/>
            <person name="Wang Z.W."/>
            <person name="Zhao X."/>
            <person name="Zhong W.Y."/>
            <person name="Peng D.H."/>
            <person name="Ahmad S."/>
            <person name="Lan S."/>
            <person name="Zhang J.S."/>
            <person name="Tsai W.C."/>
            <person name="Van de Peer Y."/>
            <person name="Liu Z.J."/>
        </authorList>
    </citation>
    <scope>NUCLEOTIDE SEQUENCE</scope>
    <source>
        <strain evidence="3">CP</strain>
    </source>
</reference>
<evidence type="ECO:0000256" key="1">
    <source>
        <dbReference type="ARBA" id="ARBA00022737"/>
    </source>
</evidence>
<reference evidence="3" key="2">
    <citation type="submission" date="2023-06" db="EMBL/GenBank/DDBJ databases">
        <authorList>
            <person name="Ma L."/>
            <person name="Liu K.-W."/>
            <person name="Li Z."/>
            <person name="Hsiao Y.-Y."/>
            <person name="Qi Y."/>
            <person name="Fu T."/>
            <person name="Tang G."/>
            <person name="Zhang D."/>
            <person name="Sun W.-H."/>
            <person name="Liu D.-K."/>
            <person name="Li Y."/>
            <person name="Chen G.-Z."/>
            <person name="Liu X.-D."/>
            <person name="Liao X.-Y."/>
            <person name="Jiang Y.-T."/>
            <person name="Yu X."/>
            <person name="Hao Y."/>
            <person name="Huang J."/>
            <person name="Zhao X.-W."/>
            <person name="Ke S."/>
            <person name="Chen Y.-Y."/>
            <person name="Wu W.-L."/>
            <person name="Hsu J.-L."/>
            <person name="Lin Y.-F."/>
            <person name="Huang M.-D."/>
            <person name="Li C.-Y."/>
            <person name="Huang L."/>
            <person name="Wang Z.-W."/>
            <person name="Zhao X."/>
            <person name="Zhong W.-Y."/>
            <person name="Peng D.-H."/>
            <person name="Ahmad S."/>
            <person name="Lan S."/>
            <person name="Zhang J.-S."/>
            <person name="Tsai W.-C."/>
            <person name="Van De Peer Y."/>
            <person name="Liu Z.-J."/>
        </authorList>
    </citation>
    <scope>NUCLEOTIDE SEQUENCE</scope>
    <source>
        <strain evidence="3">CP</strain>
        <tissue evidence="3">Leaves</tissue>
    </source>
</reference>
<keyword evidence="1" id="KW-0677">Repeat</keyword>
<feature type="repeat" description="PPR" evidence="2">
    <location>
        <begin position="41"/>
        <end position="75"/>
    </location>
</feature>
<name>A0AAV9CAZ0_ACOCL</name>
<accession>A0AAV9CAZ0</accession>
<dbReference type="InterPro" id="IPR011990">
    <property type="entry name" value="TPR-like_helical_dom_sf"/>
</dbReference>
<proteinExistence type="predicted"/>
<dbReference type="GO" id="GO:0003723">
    <property type="term" value="F:RNA binding"/>
    <property type="evidence" value="ECO:0007669"/>
    <property type="project" value="InterPro"/>
</dbReference>
<dbReference type="AlphaFoldDB" id="A0AAV9CAZ0"/>
<dbReference type="Proteomes" id="UP001180020">
    <property type="component" value="Unassembled WGS sequence"/>
</dbReference>
<keyword evidence="4" id="KW-1185">Reference proteome</keyword>
<organism evidence="3 4">
    <name type="scientific">Acorus calamus</name>
    <name type="common">Sweet flag</name>
    <dbReference type="NCBI Taxonomy" id="4465"/>
    <lineage>
        <taxon>Eukaryota</taxon>
        <taxon>Viridiplantae</taxon>
        <taxon>Streptophyta</taxon>
        <taxon>Embryophyta</taxon>
        <taxon>Tracheophyta</taxon>
        <taxon>Spermatophyta</taxon>
        <taxon>Magnoliopsida</taxon>
        <taxon>Liliopsida</taxon>
        <taxon>Acoraceae</taxon>
        <taxon>Acorus</taxon>
    </lineage>
</organism>
<feature type="repeat" description="PPR" evidence="2">
    <location>
        <begin position="100"/>
        <end position="134"/>
    </location>
</feature>
<evidence type="ECO:0000313" key="4">
    <source>
        <dbReference type="Proteomes" id="UP001180020"/>
    </source>
</evidence>
<dbReference type="Gene3D" id="1.25.40.10">
    <property type="entry name" value="Tetratricopeptide repeat domain"/>
    <property type="match status" value="1"/>
</dbReference>
<dbReference type="Pfam" id="PF13041">
    <property type="entry name" value="PPR_2"/>
    <property type="match status" value="1"/>
</dbReference>
<comment type="caution">
    <text evidence="3">The sequence shown here is derived from an EMBL/GenBank/DDBJ whole genome shotgun (WGS) entry which is preliminary data.</text>
</comment>
<dbReference type="PROSITE" id="PS51375">
    <property type="entry name" value="PPR"/>
    <property type="match status" value="2"/>
</dbReference>
<sequence>MLFKSSVDQAINVYNALSDAYSKFIRINDSWKVVERMEERDVVSWTTLITAYAQIQECEKAMEILSVMRAEEVTPNKFTFASILVTFEAKKAFNKIGDPDIVSWTAIISDYAQHGLFGDAIQLFEDRDHGGMADEGLSFFQSKEELVPEMEQYTR</sequence>